<dbReference type="NCBIfam" id="TIGR02937">
    <property type="entry name" value="sigma70-ECF"/>
    <property type="match status" value="1"/>
</dbReference>
<gene>
    <name evidence="8" type="ORF">SYK_13420</name>
</gene>
<dbReference type="SUPFAM" id="SSF88659">
    <property type="entry name" value="Sigma3 and sigma4 domains of RNA polymerase sigma factors"/>
    <property type="match status" value="1"/>
</dbReference>
<comment type="similarity">
    <text evidence="1">Belongs to the sigma-70 factor family. ECF subfamily.</text>
</comment>
<dbReference type="Gene3D" id="1.10.1740.10">
    <property type="match status" value="1"/>
</dbReference>
<evidence type="ECO:0000259" key="6">
    <source>
        <dbReference type="Pfam" id="PF04542"/>
    </source>
</evidence>
<dbReference type="InterPro" id="IPR013324">
    <property type="entry name" value="RNA_pol_sigma_r3/r4-like"/>
</dbReference>
<evidence type="ECO:0000256" key="2">
    <source>
        <dbReference type="ARBA" id="ARBA00023015"/>
    </source>
</evidence>
<dbReference type="PANTHER" id="PTHR43133:SF8">
    <property type="entry name" value="RNA POLYMERASE SIGMA FACTOR HI_1459-RELATED"/>
    <property type="match status" value="1"/>
</dbReference>
<dbReference type="InterPro" id="IPR036388">
    <property type="entry name" value="WH-like_DNA-bd_sf"/>
</dbReference>
<dbReference type="Pfam" id="PF04545">
    <property type="entry name" value="Sigma70_r4"/>
    <property type="match status" value="1"/>
</dbReference>
<evidence type="ECO:0000313" key="8">
    <source>
        <dbReference type="EMBL" id="BDQ36982.1"/>
    </source>
</evidence>
<organism evidence="8 9">
    <name type="scientific">Pseudodesulfovibrio nedwellii</name>
    <dbReference type="NCBI Taxonomy" id="2973072"/>
    <lineage>
        <taxon>Bacteria</taxon>
        <taxon>Pseudomonadati</taxon>
        <taxon>Thermodesulfobacteriota</taxon>
        <taxon>Desulfovibrionia</taxon>
        <taxon>Desulfovibrionales</taxon>
        <taxon>Desulfovibrionaceae</taxon>
    </lineage>
</organism>
<dbReference type="RefSeq" id="WP_281762851.1">
    <property type="nucleotide sequence ID" value="NZ_AP026709.1"/>
</dbReference>
<reference evidence="8 9" key="1">
    <citation type="submission" date="2022-08" db="EMBL/GenBank/DDBJ databases">
        <title>Genome Sequence of the sulphate-reducing bacterium, Pseudodesulfovibrio sp. SYK.</title>
        <authorList>
            <person name="Kondo R."/>
            <person name="Kataoka T."/>
        </authorList>
    </citation>
    <scope>NUCLEOTIDE SEQUENCE [LARGE SCALE GENOMIC DNA]</scope>
    <source>
        <strain evidence="8 9">SYK</strain>
    </source>
</reference>
<dbReference type="PANTHER" id="PTHR43133">
    <property type="entry name" value="RNA POLYMERASE ECF-TYPE SIGMA FACTO"/>
    <property type="match status" value="1"/>
</dbReference>
<keyword evidence="5" id="KW-0804">Transcription</keyword>
<evidence type="ECO:0000256" key="3">
    <source>
        <dbReference type="ARBA" id="ARBA00023082"/>
    </source>
</evidence>
<evidence type="ECO:0000256" key="5">
    <source>
        <dbReference type="ARBA" id="ARBA00023163"/>
    </source>
</evidence>
<dbReference type="InterPro" id="IPR039425">
    <property type="entry name" value="RNA_pol_sigma-70-like"/>
</dbReference>
<name>A0ABN6S4F6_9BACT</name>
<dbReference type="InterPro" id="IPR014284">
    <property type="entry name" value="RNA_pol_sigma-70_dom"/>
</dbReference>
<evidence type="ECO:0008006" key="10">
    <source>
        <dbReference type="Google" id="ProtNLM"/>
    </source>
</evidence>
<dbReference type="Proteomes" id="UP001317742">
    <property type="component" value="Chromosome"/>
</dbReference>
<keyword evidence="3" id="KW-0731">Sigma factor</keyword>
<feature type="domain" description="RNA polymerase sigma-70 region 2" evidence="6">
    <location>
        <begin position="20"/>
        <end position="94"/>
    </location>
</feature>
<sequence length="193" mass="22413">MSSTLIEIEKKFGNISYDELFKKHSKLIFKLIYNFINAKNIRLHNSEVDDIFQEIALKIFKNNYLLKYNKEKSSFITWLNIICRTTTIDYYRKKIRWTESVLTETHHITEEPNIDAAIFSLPAGVLTARQTEVITLLFKEGMVACEVATALGITARTVRSIKFQALNRLRTYYGATPALHEIDTMETPRRKVS</sequence>
<dbReference type="InterPro" id="IPR013325">
    <property type="entry name" value="RNA_pol_sigma_r2"/>
</dbReference>
<dbReference type="SUPFAM" id="SSF88946">
    <property type="entry name" value="Sigma2 domain of RNA polymerase sigma factors"/>
    <property type="match status" value="1"/>
</dbReference>
<feature type="domain" description="RNA polymerase sigma-70 region 4" evidence="7">
    <location>
        <begin position="125"/>
        <end position="170"/>
    </location>
</feature>
<evidence type="ECO:0000256" key="4">
    <source>
        <dbReference type="ARBA" id="ARBA00023125"/>
    </source>
</evidence>
<accession>A0ABN6S4F6</accession>
<proteinExistence type="inferred from homology"/>
<protein>
    <recommendedName>
        <fullName evidence="10">Sigma-70 family RNA polymerase sigma factor</fullName>
    </recommendedName>
</protein>
<keyword evidence="2" id="KW-0805">Transcription regulation</keyword>
<dbReference type="Gene3D" id="1.10.10.10">
    <property type="entry name" value="Winged helix-like DNA-binding domain superfamily/Winged helix DNA-binding domain"/>
    <property type="match status" value="1"/>
</dbReference>
<dbReference type="EMBL" id="AP026709">
    <property type="protein sequence ID" value="BDQ36982.1"/>
    <property type="molecule type" value="Genomic_DNA"/>
</dbReference>
<dbReference type="InterPro" id="IPR007630">
    <property type="entry name" value="RNA_pol_sigma70_r4"/>
</dbReference>
<evidence type="ECO:0000256" key="1">
    <source>
        <dbReference type="ARBA" id="ARBA00010641"/>
    </source>
</evidence>
<dbReference type="Pfam" id="PF04542">
    <property type="entry name" value="Sigma70_r2"/>
    <property type="match status" value="1"/>
</dbReference>
<evidence type="ECO:0000313" key="9">
    <source>
        <dbReference type="Proteomes" id="UP001317742"/>
    </source>
</evidence>
<keyword evidence="4" id="KW-0238">DNA-binding</keyword>
<dbReference type="InterPro" id="IPR007627">
    <property type="entry name" value="RNA_pol_sigma70_r2"/>
</dbReference>
<keyword evidence="9" id="KW-1185">Reference proteome</keyword>
<evidence type="ECO:0000259" key="7">
    <source>
        <dbReference type="Pfam" id="PF04545"/>
    </source>
</evidence>